<dbReference type="PANTHER" id="PTHR46568:SF1">
    <property type="entry name" value="ALKYLDIHYDROXYACETONEPHOSPHATE SYNTHASE, PEROXISOMAL"/>
    <property type="match status" value="1"/>
</dbReference>
<dbReference type="Gene3D" id="3.30.300.330">
    <property type="match status" value="1"/>
</dbReference>
<evidence type="ECO:0000313" key="5">
    <source>
        <dbReference type="EMBL" id="WRL63757.1"/>
    </source>
</evidence>
<evidence type="ECO:0000256" key="2">
    <source>
        <dbReference type="ARBA" id="ARBA00022827"/>
    </source>
</evidence>
<dbReference type="RefSeq" id="WP_324275090.1">
    <property type="nucleotide sequence ID" value="NZ_CP141261.1"/>
</dbReference>
<feature type="domain" description="FAD-binding oxidoreductase/transferase type 4 C-terminal" evidence="4">
    <location>
        <begin position="50"/>
        <end position="203"/>
    </location>
</feature>
<keyword evidence="2" id="KW-0274">FAD</keyword>
<dbReference type="SUPFAM" id="SSF55103">
    <property type="entry name" value="FAD-linked oxidases, C-terminal domain"/>
    <property type="match status" value="1"/>
</dbReference>
<dbReference type="InterPro" id="IPR004113">
    <property type="entry name" value="FAD-bd_oxidored_4_C"/>
</dbReference>
<dbReference type="InterPro" id="IPR016164">
    <property type="entry name" value="FAD-linked_Oxase-like_C"/>
</dbReference>
<keyword evidence="1" id="KW-0285">Flavoprotein</keyword>
<proteinExistence type="predicted"/>
<organism evidence="5 6">
    <name type="scientific">Blastococcus brunescens</name>
    <dbReference type="NCBI Taxonomy" id="1564165"/>
    <lineage>
        <taxon>Bacteria</taxon>
        <taxon>Bacillati</taxon>
        <taxon>Actinomycetota</taxon>
        <taxon>Actinomycetes</taxon>
        <taxon>Geodermatophilales</taxon>
        <taxon>Geodermatophilaceae</taxon>
        <taxon>Blastococcus</taxon>
    </lineage>
</organism>
<evidence type="ECO:0000313" key="6">
    <source>
        <dbReference type="Proteomes" id="UP001324287"/>
    </source>
</evidence>
<keyword evidence="6" id="KW-1185">Reference proteome</keyword>
<dbReference type="PANTHER" id="PTHR46568">
    <property type="entry name" value="ALKYLDIHYDROXYACETONEPHOSPHATE SYNTHASE, PEROXISOMAL"/>
    <property type="match status" value="1"/>
</dbReference>
<dbReference type="EMBL" id="CP141261">
    <property type="protein sequence ID" value="WRL63757.1"/>
    <property type="molecule type" value="Genomic_DNA"/>
</dbReference>
<dbReference type="InterPro" id="IPR025650">
    <property type="entry name" value="Alkyl-DHAP_Synthase"/>
</dbReference>
<gene>
    <name evidence="5" type="ORF">U6N30_29630</name>
</gene>
<accession>A0ABZ1AYW0</accession>
<name>A0ABZ1AYW0_9ACTN</name>
<sequence length="209" mass="22327">MRARAGRRVVCAPGGEPDGGADRAGPGPRRRRPRWGRGKDSGGEGGGNSAADAWRSAFLRMPYVRDGLARMSALVETFETACTWDRLDELYATVREEVGAAVQEVTGAPGLMNCRFTHVYPDGVAPYFTVIAAGRPGSEVAMWDDVKTAATDVLGRLGATVTHHHAVGRDHRPGYDRQRPEPFAVALRSVKAALDPAGILNPGVLVDPV</sequence>
<protein>
    <submittedName>
        <fullName evidence="5">FAD-linked oxidase C-terminal domain-containing protein</fullName>
    </submittedName>
</protein>
<feature type="region of interest" description="Disordered" evidence="3">
    <location>
        <begin position="1"/>
        <end position="49"/>
    </location>
</feature>
<reference evidence="5 6" key="1">
    <citation type="submission" date="2023-12" db="EMBL/GenBank/DDBJ databases">
        <title>Blastococcus brunescens sp. nov., an actonobacterium isolated from sandstone collected in sahara desert.</title>
        <authorList>
            <person name="Gtari M."/>
            <person name="Ghodhbane F."/>
        </authorList>
    </citation>
    <scope>NUCLEOTIDE SEQUENCE [LARGE SCALE GENOMIC DNA]</scope>
    <source>
        <strain evidence="5 6">BMG 8361</strain>
    </source>
</reference>
<dbReference type="Proteomes" id="UP001324287">
    <property type="component" value="Chromosome"/>
</dbReference>
<evidence type="ECO:0000259" key="4">
    <source>
        <dbReference type="Pfam" id="PF02913"/>
    </source>
</evidence>
<dbReference type="Pfam" id="PF02913">
    <property type="entry name" value="FAD-oxidase_C"/>
    <property type="match status" value="1"/>
</dbReference>
<evidence type="ECO:0000256" key="3">
    <source>
        <dbReference type="SAM" id="MobiDB-lite"/>
    </source>
</evidence>
<evidence type="ECO:0000256" key="1">
    <source>
        <dbReference type="ARBA" id="ARBA00022630"/>
    </source>
</evidence>